<keyword evidence="1" id="KW-0812">Transmembrane</keyword>
<protein>
    <recommendedName>
        <fullName evidence="2">DUF6534 domain-containing protein</fullName>
    </recommendedName>
</protein>
<evidence type="ECO:0000259" key="2">
    <source>
        <dbReference type="Pfam" id="PF20152"/>
    </source>
</evidence>
<reference evidence="3" key="1">
    <citation type="submission" date="2023-03" db="EMBL/GenBank/DDBJ databases">
        <title>Massive genome expansion in bonnet fungi (Mycena s.s.) driven by repeated elements and novel gene families across ecological guilds.</title>
        <authorList>
            <consortium name="Lawrence Berkeley National Laboratory"/>
            <person name="Harder C.B."/>
            <person name="Miyauchi S."/>
            <person name="Viragh M."/>
            <person name="Kuo A."/>
            <person name="Thoen E."/>
            <person name="Andreopoulos B."/>
            <person name="Lu D."/>
            <person name="Skrede I."/>
            <person name="Drula E."/>
            <person name="Henrissat B."/>
            <person name="Morin E."/>
            <person name="Kohler A."/>
            <person name="Barry K."/>
            <person name="LaButti K."/>
            <person name="Morin E."/>
            <person name="Salamov A."/>
            <person name="Lipzen A."/>
            <person name="Mereny Z."/>
            <person name="Hegedus B."/>
            <person name="Baldrian P."/>
            <person name="Stursova M."/>
            <person name="Weitz H."/>
            <person name="Taylor A."/>
            <person name="Grigoriev I.V."/>
            <person name="Nagy L.G."/>
            <person name="Martin F."/>
            <person name="Kauserud H."/>
        </authorList>
    </citation>
    <scope>NUCLEOTIDE SEQUENCE</scope>
    <source>
        <strain evidence="3">9284</strain>
    </source>
</reference>
<name>A0AAD7G1P8_9AGAR</name>
<dbReference type="Pfam" id="PF20152">
    <property type="entry name" value="DUF6534"/>
    <property type="match status" value="1"/>
</dbReference>
<keyword evidence="1" id="KW-1133">Transmembrane helix</keyword>
<proteinExistence type="predicted"/>
<evidence type="ECO:0000256" key="1">
    <source>
        <dbReference type="SAM" id="Phobius"/>
    </source>
</evidence>
<evidence type="ECO:0000313" key="3">
    <source>
        <dbReference type="EMBL" id="KAJ7650007.1"/>
    </source>
</evidence>
<dbReference type="InterPro" id="IPR045339">
    <property type="entry name" value="DUF6534"/>
</dbReference>
<gene>
    <name evidence="3" type="ORF">FB45DRAFT_7390</name>
</gene>
<evidence type="ECO:0000313" key="4">
    <source>
        <dbReference type="Proteomes" id="UP001221142"/>
    </source>
</evidence>
<feature type="transmembrane region" description="Helical" evidence="1">
    <location>
        <begin position="64"/>
        <end position="83"/>
    </location>
</feature>
<accession>A0AAD7G1P8</accession>
<feature type="domain" description="DUF6534" evidence="2">
    <location>
        <begin position="30"/>
        <end position="114"/>
    </location>
</feature>
<organism evidence="3 4">
    <name type="scientific">Roridomyces roridus</name>
    <dbReference type="NCBI Taxonomy" id="1738132"/>
    <lineage>
        <taxon>Eukaryota</taxon>
        <taxon>Fungi</taxon>
        <taxon>Dikarya</taxon>
        <taxon>Basidiomycota</taxon>
        <taxon>Agaricomycotina</taxon>
        <taxon>Agaricomycetes</taxon>
        <taxon>Agaricomycetidae</taxon>
        <taxon>Agaricales</taxon>
        <taxon>Marasmiineae</taxon>
        <taxon>Mycenaceae</taxon>
        <taxon>Roridomyces</taxon>
    </lineage>
</organism>
<feature type="transmembrane region" description="Helical" evidence="1">
    <location>
        <begin position="20"/>
        <end position="44"/>
    </location>
</feature>
<dbReference type="PANTHER" id="PTHR40465">
    <property type="entry name" value="CHROMOSOME 1, WHOLE GENOME SHOTGUN SEQUENCE"/>
    <property type="match status" value="1"/>
</dbReference>
<keyword evidence="1" id="KW-0472">Membrane</keyword>
<sequence length="188" mass="21183">MTSQMFHYRSFNLIRIHDWWIPTLSLSVSSALDVLIAVLLIYLLRSNRTESGRFNYILDKWIRYGLETGSLTCLGTVVAMICWMTEKNLIFLGIYVVVVKLYATSLLATLNSRAAMTVSRASCSQCDQRAPVLFLESRHQKTNSMGYLAGGPSRKIPTELQISVETRTSVQFDGKADSVMESAKQEDL</sequence>
<dbReference type="PANTHER" id="PTHR40465:SF1">
    <property type="entry name" value="DUF6534 DOMAIN-CONTAINING PROTEIN"/>
    <property type="match status" value="1"/>
</dbReference>
<comment type="caution">
    <text evidence="3">The sequence shown here is derived from an EMBL/GenBank/DDBJ whole genome shotgun (WGS) entry which is preliminary data.</text>
</comment>
<keyword evidence="4" id="KW-1185">Reference proteome</keyword>
<dbReference type="EMBL" id="JARKIF010000001">
    <property type="protein sequence ID" value="KAJ7650007.1"/>
    <property type="molecule type" value="Genomic_DNA"/>
</dbReference>
<dbReference type="AlphaFoldDB" id="A0AAD7G1P8"/>
<dbReference type="Proteomes" id="UP001221142">
    <property type="component" value="Unassembled WGS sequence"/>
</dbReference>
<feature type="transmembrane region" description="Helical" evidence="1">
    <location>
        <begin position="89"/>
        <end position="110"/>
    </location>
</feature>